<gene>
    <name evidence="3" type="ORF">H7C19_27825</name>
</gene>
<accession>A0A7X0VHU0</accession>
<sequence>MPDPNGFIMQIAPAVQADQLRTGVPASLTIAQAALESNWGTSGLTRQANNLFGMKGAGPAGSITMSTTEYVNGQYVQMPATFRAYRGWNESIADHSVLLQNRRYAGVLRTDGRKAAKAVAAAGYATDPKYADKLIKLMDDYHLYAYDQSRSPDPAGPTTPAPYQISEADAEKLVRFLSAGWWAAVTPAGRAEFNRLANEVRAAAGLPGQ</sequence>
<proteinExistence type="predicted"/>
<evidence type="ECO:0000313" key="4">
    <source>
        <dbReference type="Proteomes" id="UP000547209"/>
    </source>
</evidence>
<dbReference type="GO" id="GO:0004040">
    <property type="term" value="F:amidase activity"/>
    <property type="evidence" value="ECO:0007669"/>
    <property type="project" value="InterPro"/>
</dbReference>
<dbReference type="Pfam" id="PF01832">
    <property type="entry name" value="Glucosaminidase"/>
    <property type="match status" value="1"/>
</dbReference>
<dbReference type="InterPro" id="IPR002901">
    <property type="entry name" value="MGlyc_endo_b_GlcNAc-like_dom"/>
</dbReference>
<dbReference type="PANTHER" id="PTHR33308">
    <property type="entry name" value="PEPTIDOGLYCAN HYDROLASE FLGJ"/>
    <property type="match status" value="1"/>
</dbReference>
<dbReference type="RefSeq" id="WP_185672354.1">
    <property type="nucleotide sequence ID" value="NZ_JACJVP010000047.1"/>
</dbReference>
<protein>
    <submittedName>
        <fullName evidence="3">Glucosaminidase domain-containing protein</fullName>
    </submittedName>
</protein>
<evidence type="ECO:0000259" key="2">
    <source>
        <dbReference type="SMART" id="SM00047"/>
    </source>
</evidence>
<dbReference type="SMART" id="SM00047">
    <property type="entry name" value="LYZ2"/>
    <property type="match status" value="1"/>
</dbReference>
<dbReference type="Gene3D" id="1.10.530.10">
    <property type="match status" value="1"/>
</dbReference>
<organism evidence="3 4">
    <name type="scientific">Cohnella nanjingensis</name>
    <dbReference type="NCBI Taxonomy" id="1387779"/>
    <lineage>
        <taxon>Bacteria</taxon>
        <taxon>Bacillati</taxon>
        <taxon>Bacillota</taxon>
        <taxon>Bacilli</taxon>
        <taxon>Bacillales</taxon>
        <taxon>Paenibacillaceae</taxon>
        <taxon>Cohnella</taxon>
    </lineage>
</organism>
<evidence type="ECO:0000256" key="1">
    <source>
        <dbReference type="ARBA" id="ARBA00022801"/>
    </source>
</evidence>
<dbReference type="PRINTS" id="PR01002">
    <property type="entry name" value="FLGFLGJ"/>
</dbReference>
<keyword evidence="4" id="KW-1185">Reference proteome</keyword>
<dbReference type="PANTHER" id="PTHR33308:SF10">
    <property type="entry name" value="EXO-GLUCOSAMINIDASE LYTG"/>
    <property type="match status" value="1"/>
</dbReference>
<dbReference type="Proteomes" id="UP000547209">
    <property type="component" value="Unassembled WGS sequence"/>
</dbReference>
<dbReference type="EMBL" id="JACJVP010000047">
    <property type="protein sequence ID" value="MBB6674497.1"/>
    <property type="molecule type" value="Genomic_DNA"/>
</dbReference>
<name>A0A7X0VHU0_9BACL</name>
<feature type="domain" description="Mannosyl-glycoprotein endo-beta-N-acetylglucosamidase-like" evidence="2">
    <location>
        <begin position="3"/>
        <end position="147"/>
    </location>
</feature>
<dbReference type="InterPro" id="IPR051056">
    <property type="entry name" value="Glycosyl_Hydrolase_73"/>
</dbReference>
<comment type="caution">
    <text evidence="3">The sequence shown here is derived from an EMBL/GenBank/DDBJ whole genome shotgun (WGS) entry which is preliminary data.</text>
</comment>
<dbReference type="Gene3D" id="4.10.80.30">
    <property type="entry name" value="DNA polymerase, domain 6"/>
    <property type="match status" value="1"/>
</dbReference>
<keyword evidence="1" id="KW-0378">Hydrolase</keyword>
<evidence type="ECO:0000313" key="3">
    <source>
        <dbReference type="EMBL" id="MBB6674497.1"/>
    </source>
</evidence>
<dbReference type="AlphaFoldDB" id="A0A7X0VHU0"/>
<reference evidence="3 4" key="1">
    <citation type="submission" date="2020-08" db="EMBL/GenBank/DDBJ databases">
        <title>Cohnella phylogeny.</title>
        <authorList>
            <person name="Dunlap C."/>
        </authorList>
    </citation>
    <scope>NUCLEOTIDE SEQUENCE [LARGE SCALE GENOMIC DNA]</scope>
    <source>
        <strain evidence="3 4">DSM 28246</strain>
    </source>
</reference>